<dbReference type="Gene3D" id="3.40.50.150">
    <property type="entry name" value="Vaccinia Virus protein VP39"/>
    <property type="match status" value="1"/>
</dbReference>
<protein>
    <recommendedName>
        <fullName evidence="4">Methyltransferase type 11 domain-containing protein</fullName>
    </recommendedName>
</protein>
<gene>
    <name evidence="5" type="ORF">QQS21_002260</name>
</gene>
<dbReference type="InterPro" id="IPR013216">
    <property type="entry name" value="Methyltransf_11"/>
</dbReference>
<sequence length="255" mass="29648">MAQNIYDREDFYNAYITHIDRSDKEADLSTDPAWTRIGPLIPCLKDKHVLDLGCGTGWFCRWAIRQGAKSVLGVDISKNMLARARELTSTDEFPQIEYQRADLDQFTLPDNKTNMYGVVFSSLTLHYLTNLDRMMSLVHRVLQPGGSFVFNVEHPIYTSPYKPRVVTDKETDEKSWNFNNYYEEGERVVDWLAPGLRKQHRTVTGYMQAILKTNFDLTGFVEFLPTEEELQKNLVNEIETIRPLFLMMSMKKRLS</sequence>
<evidence type="ECO:0000313" key="5">
    <source>
        <dbReference type="EMBL" id="KAK2609178.1"/>
    </source>
</evidence>
<dbReference type="AlphaFoldDB" id="A0AAJ0CYI6"/>
<proteinExistence type="predicted"/>
<comment type="caution">
    <text evidence="5">The sequence shown here is derived from an EMBL/GenBank/DDBJ whole genome shotgun (WGS) entry which is preliminary data.</text>
</comment>
<dbReference type="SUPFAM" id="SSF53335">
    <property type="entry name" value="S-adenosyl-L-methionine-dependent methyltransferases"/>
    <property type="match status" value="1"/>
</dbReference>
<name>A0AAJ0CYI6_9HYPO</name>
<dbReference type="Pfam" id="PF08241">
    <property type="entry name" value="Methyltransf_11"/>
    <property type="match status" value="1"/>
</dbReference>
<dbReference type="PANTHER" id="PTHR43464:SF19">
    <property type="entry name" value="UBIQUINONE BIOSYNTHESIS O-METHYLTRANSFERASE, MITOCHONDRIAL"/>
    <property type="match status" value="1"/>
</dbReference>
<dbReference type="Proteomes" id="UP001251528">
    <property type="component" value="Unassembled WGS sequence"/>
</dbReference>
<evidence type="ECO:0000256" key="2">
    <source>
        <dbReference type="ARBA" id="ARBA00022679"/>
    </source>
</evidence>
<keyword evidence="2" id="KW-0808">Transferase</keyword>
<evidence type="ECO:0000259" key="4">
    <source>
        <dbReference type="Pfam" id="PF08241"/>
    </source>
</evidence>
<dbReference type="CDD" id="cd02440">
    <property type="entry name" value="AdoMet_MTases"/>
    <property type="match status" value="1"/>
</dbReference>
<dbReference type="GO" id="GO:0032259">
    <property type="term" value="P:methylation"/>
    <property type="evidence" value="ECO:0007669"/>
    <property type="project" value="UniProtKB-KW"/>
</dbReference>
<keyword evidence="6" id="KW-1185">Reference proteome</keyword>
<accession>A0AAJ0CYI6</accession>
<keyword evidence="1" id="KW-0489">Methyltransferase</keyword>
<dbReference type="InterPro" id="IPR029063">
    <property type="entry name" value="SAM-dependent_MTases_sf"/>
</dbReference>
<evidence type="ECO:0000256" key="3">
    <source>
        <dbReference type="ARBA" id="ARBA00022691"/>
    </source>
</evidence>
<feature type="domain" description="Methyltransferase type 11" evidence="4">
    <location>
        <begin position="50"/>
        <end position="150"/>
    </location>
</feature>
<keyword evidence="3" id="KW-0949">S-adenosyl-L-methionine</keyword>
<reference evidence="5" key="1">
    <citation type="submission" date="2023-06" db="EMBL/GenBank/DDBJ databases">
        <title>Conoideocrella luteorostrata (Hypocreales: Clavicipitaceae), a potential biocontrol fungus for elongate hemlock scale in United States Christmas tree production areas.</title>
        <authorList>
            <person name="Barrett H."/>
            <person name="Lovett B."/>
            <person name="Macias A.M."/>
            <person name="Stajich J.E."/>
            <person name="Kasson M.T."/>
        </authorList>
    </citation>
    <scope>NUCLEOTIDE SEQUENCE</scope>
    <source>
        <strain evidence="5">ARSEF 14590</strain>
    </source>
</reference>
<dbReference type="PANTHER" id="PTHR43464">
    <property type="entry name" value="METHYLTRANSFERASE"/>
    <property type="match status" value="1"/>
</dbReference>
<dbReference type="GO" id="GO:0008757">
    <property type="term" value="F:S-adenosylmethionine-dependent methyltransferase activity"/>
    <property type="evidence" value="ECO:0007669"/>
    <property type="project" value="InterPro"/>
</dbReference>
<evidence type="ECO:0000256" key="1">
    <source>
        <dbReference type="ARBA" id="ARBA00022603"/>
    </source>
</evidence>
<evidence type="ECO:0000313" key="6">
    <source>
        <dbReference type="Proteomes" id="UP001251528"/>
    </source>
</evidence>
<organism evidence="5 6">
    <name type="scientific">Conoideocrella luteorostrata</name>
    <dbReference type="NCBI Taxonomy" id="1105319"/>
    <lineage>
        <taxon>Eukaryota</taxon>
        <taxon>Fungi</taxon>
        <taxon>Dikarya</taxon>
        <taxon>Ascomycota</taxon>
        <taxon>Pezizomycotina</taxon>
        <taxon>Sordariomycetes</taxon>
        <taxon>Hypocreomycetidae</taxon>
        <taxon>Hypocreales</taxon>
        <taxon>Clavicipitaceae</taxon>
        <taxon>Conoideocrella</taxon>
    </lineage>
</organism>
<dbReference type="EMBL" id="JASWJB010000026">
    <property type="protein sequence ID" value="KAK2609178.1"/>
    <property type="molecule type" value="Genomic_DNA"/>
</dbReference>